<keyword evidence="6" id="KW-1185">Reference proteome</keyword>
<feature type="domain" description="CENP-V/GFA" evidence="4">
    <location>
        <begin position="4"/>
        <end position="112"/>
    </location>
</feature>
<organism evidence="5 6">
    <name type="scientific">Novosphingobium aquiterrae</name>
    <dbReference type="NCBI Taxonomy" id="624388"/>
    <lineage>
        <taxon>Bacteria</taxon>
        <taxon>Pseudomonadati</taxon>
        <taxon>Pseudomonadota</taxon>
        <taxon>Alphaproteobacteria</taxon>
        <taxon>Sphingomonadales</taxon>
        <taxon>Sphingomonadaceae</taxon>
        <taxon>Novosphingobium</taxon>
    </lineage>
</organism>
<dbReference type="PROSITE" id="PS51891">
    <property type="entry name" value="CENP_V_GFA"/>
    <property type="match status" value="1"/>
</dbReference>
<dbReference type="PANTHER" id="PTHR28620:SF1">
    <property type="entry name" value="CENP-V_GFA DOMAIN-CONTAINING PROTEIN"/>
    <property type="match status" value="1"/>
</dbReference>
<dbReference type="Proteomes" id="UP001589943">
    <property type="component" value="Unassembled WGS sequence"/>
</dbReference>
<evidence type="ECO:0000259" key="4">
    <source>
        <dbReference type="PROSITE" id="PS51891"/>
    </source>
</evidence>
<dbReference type="PROSITE" id="PS00202">
    <property type="entry name" value="RUBREDOXIN"/>
    <property type="match status" value="1"/>
</dbReference>
<dbReference type="InterPro" id="IPR011057">
    <property type="entry name" value="Mss4-like_sf"/>
</dbReference>
<keyword evidence="2" id="KW-0479">Metal-binding</keyword>
<keyword evidence="3" id="KW-0862">Zinc</keyword>
<comment type="caution">
    <text evidence="5">The sequence shown here is derived from an EMBL/GenBank/DDBJ whole genome shotgun (WGS) entry which is preliminary data.</text>
</comment>
<protein>
    <submittedName>
        <fullName evidence="5">GFA family protein</fullName>
    </submittedName>
</protein>
<accession>A0ABV6PK89</accession>
<proteinExistence type="inferred from homology"/>
<name>A0ABV6PK89_9SPHN</name>
<dbReference type="PANTHER" id="PTHR28620">
    <property type="entry name" value="CENTROMERE PROTEIN V"/>
    <property type="match status" value="1"/>
</dbReference>
<dbReference type="Pfam" id="PF04828">
    <property type="entry name" value="GFA"/>
    <property type="match status" value="1"/>
</dbReference>
<dbReference type="Gene3D" id="2.170.150.70">
    <property type="match status" value="1"/>
</dbReference>
<gene>
    <name evidence="5" type="ORF">ACFFF7_12560</name>
</gene>
<dbReference type="SUPFAM" id="SSF51316">
    <property type="entry name" value="Mss4-like"/>
    <property type="match status" value="1"/>
</dbReference>
<evidence type="ECO:0000256" key="1">
    <source>
        <dbReference type="ARBA" id="ARBA00005495"/>
    </source>
</evidence>
<reference evidence="5 6" key="1">
    <citation type="submission" date="2024-09" db="EMBL/GenBank/DDBJ databases">
        <authorList>
            <person name="Sun Q."/>
            <person name="Mori K."/>
        </authorList>
    </citation>
    <scope>NUCLEOTIDE SEQUENCE [LARGE SCALE GENOMIC DNA]</scope>
    <source>
        <strain evidence="5 6">NCAIM B.02537</strain>
    </source>
</reference>
<evidence type="ECO:0000313" key="6">
    <source>
        <dbReference type="Proteomes" id="UP001589943"/>
    </source>
</evidence>
<dbReference type="InterPro" id="IPR052355">
    <property type="entry name" value="CENP-V-like"/>
</dbReference>
<dbReference type="RefSeq" id="WP_379481695.1">
    <property type="nucleotide sequence ID" value="NZ_JBHLTL010000006.1"/>
</dbReference>
<dbReference type="EMBL" id="JBHLTL010000006">
    <property type="protein sequence ID" value="MFC0590249.1"/>
    <property type="molecule type" value="Genomic_DNA"/>
</dbReference>
<evidence type="ECO:0000313" key="5">
    <source>
        <dbReference type="EMBL" id="MFC0590249.1"/>
    </source>
</evidence>
<dbReference type="InterPro" id="IPR018527">
    <property type="entry name" value="Rubredoxin_Fe_BS"/>
</dbReference>
<sequence>MSEHRGSCHCGAIRLVLRVTPGDCAECNCSLCRRVGGLWHHTAPAMVTIEGTGQPYRQGDCMIDNWHCPTCGCITHWTPVDPDYPRMAINLRMFDPALWQDLPRRLIDGASF</sequence>
<dbReference type="InterPro" id="IPR006913">
    <property type="entry name" value="CENP-V/GFA"/>
</dbReference>
<comment type="similarity">
    <text evidence="1">Belongs to the Gfa family.</text>
</comment>
<evidence type="ECO:0000256" key="3">
    <source>
        <dbReference type="ARBA" id="ARBA00022833"/>
    </source>
</evidence>
<evidence type="ECO:0000256" key="2">
    <source>
        <dbReference type="ARBA" id="ARBA00022723"/>
    </source>
</evidence>